<evidence type="ECO:0000256" key="1">
    <source>
        <dbReference type="SAM" id="SignalP"/>
    </source>
</evidence>
<proteinExistence type="predicted"/>
<protein>
    <recommendedName>
        <fullName evidence="4">Protein G12</fullName>
    </recommendedName>
</protein>
<dbReference type="OrthoDB" id="8031411at2759"/>
<dbReference type="EMBL" id="JRES01000933">
    <property type="protein sequence ID" value="KNC27129.1"/>
    <property type="molecule type" value="Genomic_DNA"/>
</dbReference>
<keyword evidence="1" id="KW-0732">Signal</keyword>
<feature type="chain" id="PRO_5005535981" description="Protein G12" evidence="1">
    <location>
        <begin position="22"/>
        <end position="207"/>
    </location>
</feature>
<comment type="caution">
    <text evidence="2">The sequence shown here is derived from an EMBL/GenBank/DDBJ whole genome shotgun (WGS) entry which is preliminary data.</text>
</comment>
<gene>
    <name evidence="2" type="ORF">FF38_12679</name>
</gene>
<evidence type="ECO:0000313" key="3">
    <source>
        <dbReference type="Proteomes" id="UP000037069"/>
    </source>
</evidence>
<evidence type="ECO:0008006" key="4">
    <source>
        <dbReference type="Google" id="ProtNLM"/>
    </source>
</evidence>
<evidence type="ECO:0000313" key="2">
    <source>
        <dbReference type="EMBL" id="KNC27129.1"/>
    </source>
</evidence>
<feature type="signal peptide" evidence="1">
    <location>
        <begin position="1"/>
        <end position="21"/>
    </location>
</feature>
<dbReference type="AlphaFoldDB" id="A0A0L0C6R4"/>
<name>A0A0L0C6R4_LUCCU</name>
<keyword evidence="3" id="KW-1185">Reference proteome</keyword>
<accession>A0A0L0C6R4</accession>
<dbReference type="Proteomes" id="UP000037069">
    <property type="component" value="Unassembled WGS sequence"/>
</dbReference>
<organism evidence="2 3">
    <name type="scientific">Lucilia cuprina</name>
    <name type="common">Green bottle fly</name>
    <name type="synonym">Australian sheep blowfly</name>
    <dbReference type="NCBI Taxonomy" id="7375"/>
    <lineage>
        <taxon>Eukaryota</taxon>
        <taxon>Metazoa</taxon>
        <taxon>Ecdysozoa</taxon>
        <taxon>Arthropoda</taxon>
        <taxon>Hexapoda</taxon>
        <taxon>Insecta</taxon>
        <taxon>Pterygota</taxon>
        <taxon>Neoptera</taxon>
        <taxon>Endopterygota</taxon>
        <taxon>Diptera</taxon>
        <taxon>Brachycera</taxon>
        <taxon>Muscomorpha</taxon>
        <taxon>Oestroidea</taxon>
        <taxon>Calliphoridae</taxon>
        <taxon>Luciliinae</taxon>
        <taxon>Lucilia</taxon>
    </lineage>
</organism>
<sequence>MKANIIAGIIVVLSLLQTTFTKPVEEDEISSFEEELRNNPSPRKQLQIYVYDNLRSLIKDYAASSVHNSRNILKDDALLGNENPEVLEFKNDLTKYVDSYESSKKDVVKLYSLIGLYLKTTEDYLQMPEEKMSSESKLILELLNKYECENLNMEFIKKFDVFVNSFINKFEDAEEYMSKELLQWFEEFKLRPKLDKFNSFIVFIMIA</sequence>
<reference evidence="2 3" key="1">
    <citation type="journal article" date="2015" name="Nat. Commun.">
        <title>Lucilia cuprina genome unlocks parasitic fly biology to underpin future interventions.</title>
        <authorList>
            <person name="Anstead C.A."/>
            <person name="Korhonen P.K."/>
            <person name="Young N.D."/>
            <person name="Hall R.S."/>
            <person name="Jex A.R."/>
            <person name="Murali S.C."/>
            <person name="Hughes D.S."/>
            <person name="Lee S.F."/>
            <person name="Perry T."/>
            <person name="Stroehlein A.J."/>
            <person name="Ansell B.R."/>
            <person name="Breugelmans B."/>
            <person name="Hofmann A."/>
            <person name="Qu J."/>
            <person name="Dugan S."/>
            <person name="Lee S.L."/>
            <person name="Chao H."/>
            <person name="Dinh H."/>
            <person name="Han Y."/>
            <person name="Doddapaneni H.V."/>
            <person name="Worley K.C."/>
            <person name="Muzny D.M."/>
            <person name="Ioannidis P."/>
            <person name="Waterhouse R.M."/>
            <person name="Zdobnov E.M."/>
            <person name="James P.J."/>
            <person name="Bagnall N.H."/>
            <person name="Kotze A.C."/>
            <person name="Gibbs R.A."/>
            <person name="Richards S."/>
            <person name="Batterham P."/>
            <person name="Gasser R.B."/>
        </authorList>
    </citation>
    <scope>NUCLEOTIDE SEQUENCE [LARGE SCALE GENOMIC DNA]</scope>
    <source>
        <strain evidence="2 3">LS</strain>
        <tissue evidence="2">Full body</tissue>
    </source>
</reference>